<dbReference type="RefSeq" id="WP_005674951.1">
    <property type="nucleotide sequence ID" value="NZ_CP146288.1"/>
</dbReference>
<evidence type="ECO:0000313" key="2">
    <source>
        <dbReference type="EMBL" id="EFV93802.1"/>
    </source>
</evidence>
<evidence type="ECO:0000313" key="3">
    <source>
        <dbReference type="Proteomes" id="UP000011021"/>
    </source>
</evidence>
<organism evidence="2 3">
    <name type="scientific">Lautropia mirabilis ATCC 51599</name>
    <dbReference type="NCBI Taxonomy" id="887898"/>
    <lineage>
        <taxon>Bacteria</taxon>
        <taxon>Pseudomonadati</taxon>
        <taxon>Pseudomonadota</taxon>
        <taxon>Betaproteobacteria</taxon>
        <taxon>Burkholderiales</taxon>
        <taxon>Burkholderiaceae</taxon>
        <taxon>Lautropia</taxon>
    </lineage>
</organism>
<dbReference type="PANTHER" id="PTHR30595">
    <property type="entry name" value="GLPR-RELATED TRANSCRIPTIONAL REPRESSOR"/>
    <property type="match status" value="1"/>
</dbReference>
<dbReference type="SUPFAM" id="SSF46785">
    <property type="entry name" value="Winged helix' DNA-binding domain"/>
    <property type="match status" value="1"/>
</dbReference>
<dbReference type="STRING" id="887898.HMPREF0551_2492"/>
<feature type="compositionally biased region" description="Polar residues" evidence="1">
    <location>
        <begin position="169"/>
        <end position="179"/>
    </location>
</feature>
<dbReference type="Proteomes" id="UP000011021">
    <property type="component" value="Unassembled WGS sequence"/>
</dbReference>
<proteinExistence type="predicted"/>
<protein>
    <submittedName>
        <fullName evidence="2">Uncharacterized protein</fullName>
    </submittedName>
</protein>
<name>E7S0M8_9BURK</name>
<dbReference type="eggNOG" id="COG2865">
    <property type="taxonomic scope" value="Bacteria"/>
</dbReference>
<evidence type="ECO:0000256" key="1">
    <source>
        <dbReference type="SAM" id="MobiDB-lite"/>
    </source>
</evidence>
<feature type="region of interest" description="Disordered" evidence="1">
    <location>
        <begin position="162"/>
        <end position="187"/>
    </location>
</feature>
<dbReference type="Gene3D" id="3.30.565.60">
    <property type="match status" value="1"/>
</dbReference>
<dbReference type="Pfam" id="PF13412">
    <property type="entry name" value="HTH_24"/>
    <property type="match status" value="1"/>
</dbReference>
<dbReference type="EMBL" id="AEQP01000023">
    <property type="protein sequence ID" value="EFV93802.1"/>
    <property type="molecule type" value="Genomic_DNA"/>
</dbReference>
<dbReference type="PANTHER" id="PTHR30595:SF6">
    <property type="entry name" value="SCHLAFEN ALBA-2 DOMAIN-CONTAINING PROTEIN"/>
    <property type="match status" value="1"/>
</dbReference>
<comment type="caution">
    <text evidence="2">The sequence shown here is derived from an EMBL/GenBank/DDBJ whole genome shotgun (WGS) entry which is preliminary data.</text>
</comment>
<dbReference type="InterPro" id="IPR036390">
    <property type="entry name" value="WH_DNA-bd_sf"/>
</dbReference>
<dbReference type="InterPro" id="IPR038475">
    <property type="entry name" value="RecG_C_sf"/>
</dbReference>
<dbReference type="Pfam" id="PF13749">
    <property type="entry name" value="HATPase_c_4"/>
    <property type="match status" value="1"/>
</dbReference>
<dbReference type="InterPro" id="IPR036388">
    <property type="entry name" value="WH-like_DNA-bd_sf"/>
</dbReference>
<reference evidence="2 3" key="1">
    <citation type="submission" date="2010-12" db="EMBL/GenBank/DDBJ databases">
        <authorList>
            <person name="Muzny D."/>
            <person name="Qin X."/>
            <person name="Deng J."/>
            <person name="Jiang H."/>
            <person name="Liu Y."/>
            <person name="Qu J."/>
            <person name="Song X.-Z."/>
            <person name="Zhang L."/>
            <person name="Thornton R."/>
            <person name="Coyle M."/>
            <person name="Francisco L."/>
            <person name="Jackson L."/>
            <person name="Javaid M."/>
            <person name="Korchina V."/>
            <person name="Kovar C."/>
            <person name="Mata R."/>
            <person name="Mathew T."/>
            <person name="Ngo R."/>
            <person name="Nguyen L."/>
            <person name="Nguyen N."/>
            <person name="Okwuonu G."/>
            <person name="Ongeri F."/>
            <person name="Pham C."/>
            <person name="Simmons D."/>
            <person name="Wilczek-Boney K."/>
            <person name="Hale W."/>
            <person name="Jakkamsetti A."/>
            <person name="Pham P."/>
            <person name="Ruth R."/>
            <person name="San Lucas F."/>
            <person name="Warren J."/>
            <person name="Zhang J."/>
            <person name="Zhao Z."/>
            <person name="Zhou C."/>
            <person name="Zhu D."/>
            <person name="Lee S."/>
            <person name="Bess C."/>
            <person name="Blankenburg K."/>
            <person name="Forbes L."/>
            <person name="Fu Q."/>
            <person name="Gubbala S."/>
            <person name="Hirani K."/>
            <person name="Jayaseelan J.C."/>
            <person name="Lara F."/>
            <person name="Munidasa M."/>
            <person name="Palculict T."/>
            <person name="Patil S."/>
            <person name="Pu L.-L."/>
            <person name="Saada N."/>
            <person name="Tang L."/>
            <person name="Weissenberger G."/>
            <person name="Zhu Y."/>
            <person name="Hemphill L."/>
            <person name="Shang Y."/>
            <person name="Youmans B."/>
            <person name="Ayvaz T."/>
            <person name="Ross M."/>
            <person name="Santibanez J."/>
            <person name="Aqrawi P."/>
            <person name="Gross S."/>
            <person name="Joshi V."/>
            <person name="Fowler G."/>
            <person name="Nazareth L."/>
            <person name="Reid J."/>
            <person name="Worley K."/>
            <person name="Petrosino J."/>
            <person name="Highlander S."/>
            <person name="Gibbs R."/>
        </authorList>
    </citation>
    <scope>NUCLEOTIDE SEQUENCE [LARGE SCALE GENOMIC DNA]</scope>
    <source>
        <strain evidence="2 3">ATCC 51599</strain>
    </source>
</reference>
<accession>E7S0M8</accession>
<sequence>MFATQTSATILDRHDFHGTLLELINEAQKFVLKNIHIGMRLDGMRRVDVPEIAVPALREAIINAFCHRDWRDPDYVQVAVYRDRVEIRNPGELYENLTLEELRRGGVSRRRNPLIADLLRRIHLVEAWGRGVPLILANAPDVTFREVAGLFIASFARPSARHAGAESAPSKTTPKTAPEQQVRRRQKTGETLLQILRQQPHLSTSELAQMTGLSQDGIKYNINQLKRTGKLVRHGPAKGGYWEVTDKSGDE</sequence>
<gene>
    <name evidence="2" type="ORF">HMPREF0551_2492</name>
</gene>
<keyword evidence="3" id="KW-1185">Reference proteome</keyword>
<dbReference type="HOGENOM" id="CLU_024970_5_3_4"/>
<dbReference type="Gene3D" id="1.10.10.10">
    <property type="entry name" value="Winged helix-like DNA-binding domain superfamily/Winged helix DNA-binding domain"/>
    <property type="match status" value="1"/>
</dbReference>
<dbReference type="AlphaFoldDB" id="E7S0M8"/>